<evidence type="ECO:0000256" key="1">
    <source>
        <dbReference type="PROSITE-ProRule" id="PRU00325"/>
    </source>
</evidence>
<dbReference type="InterPro" id="IPR007527">
    <property type="entry name" value="Znf_SWIM"/>
</dbReference>
<dbReference type="AlphaFoldDB" id="A0A225WIX0"/>
<sequence>MTRVYMARTTKYAKHPNGILHFEDKVEDIQLSYQSLHAVDAEHHRALFHDWASPIWTGLEIRLVRNRFKCDCKMFCLTGWHCCHVLECIHLVSGVDFSMMLKRLPARRTSGHPK</sequence>
<gene>
    <name evidence="3" type="ORF">PHMEG_0009340</name>
</gene>
<keyword evidence="1" id="KW-0863">Zinc-finger</keyword>
<comment type="caution">
    <text evidence="3">The sequence shown here is derived from an EMBL/GenBank/DDBJ whole genome shotgun (WGS) entry which is preliminary data.</text>
</comment>
<evidence type="ECO:0000313" key="3">
    <source>
        <dbReference type="EMBL" id="OWZ16810.1"/>
    </source>
</evidence>
<organism evidence="3 4">
    <name type="scientific">Phytophthora megakarya</name>
    <dbReference type="NCBI Taxonomy" id="4795"/>
    <lineage>
        <taxon>Eukaryota</taxon>
        <taxon>Sar</taxon>
        <taxon>Stramenopiles</taxon>
        <taxon>Oomycota</taxon>
        <taxon>Peronosporomycetes</taxon>
        <taxon>Peronosporales</taxon>
        <taxon>Peronosporaceae</taxon>
        <taxon>Phytophthora</taxon>
    </lineage>
</organism>
<reference evidence="4" key="1">
    <citation type="submission" date="2017-03" db="EMBL/GenBank/DDBJ databases">
        <title>Phytopthora megakarya and P. palmivora, two closely related causual agents of cacao black pod achieved similar genome size and gene model numbers by different mechanisms.</title>
        <authorList>
            <person name="Ali S."/>
            <person name="Shao J."/>
            <person name="Larry D.J."/>
            <person name="Kronmiller B."/>
            <person name="Shen D."/>
            <person name="Strem M.D."/>
            <person name="Melnick R.L."/>
            <person name="Guiltinan M.J."/>
            <person name="Tyler B.M."/>
            <person name="Meinhardt L.W."/>
            <person name="Bailey B.A."/>
        </authorList>
    </citation>
    <scope>NUCLEOTIDE SEQUENCE [LARGE SCALE GENOMIC DNA]</scope>
    <source>
        <strain evidence="4">zdho120</strain>
    </source>
</reference>
<dbReference type="Proteomes" id="UP000198211">
    <property type="component" value="Unassembled WGS sequence"/>
</dbReference>
<keyword evidence="1" id="KW-0479">Metal-binding</keyword>
<proteinExistence type="predicted"/>
<keyword evidence="4" id="KW-1185">Reference proteome</keyword>
<dbReference type="EMBL" id="NBNE01000865">
    <property type="protein sequence ID" value="OWZ16810.1"/>
    <property type="molecule type" value="Genomic_DNA"/>
</dbReference>
<dbReference type="GO" id="GO:0008270">
    <property type="term" value="F:zinc ion binding"/>
    <property type="evidence" value="ECO:0007669"/>
    <property type="project" value="UniProtKB-KW"/>
</dbReference>
<accession>A0A225WIX0</accession>
<feature type="domain" description="SWIM-type" evidence="2">
    <location>
        <begin position="59"/>
        <end position="93"/>
    </location>
</feature>
<keyword evidence="1" id="KW-0862">Zinc</keyword>
<name>A0A225WIX0_9STRA</name>
<evidence type="ECO:0000313" key="4">
    <source>
        <dbReference type="Proteomes" id="UP000198211"/>
    </source>
</evidence>
<dbReference type="PROSITE" id="PS50966">
    <property type="entry name" value="ZF_SWIM"/>
    <property type="match status" value="1"/>
</dbReference>
<evidence type="ECO:0000259" key="2">
    <source>
        <dbReference type="PROSITE" id="PS50966"/>
    </source>
</evidence>
<protein>
    <recommendedName>
        <fullName evidence="2">SWIM-type domain-containing protein</fullName>
    </recommendedName>
</protein>